<proteinExistence type="inferred from homology"/>
<dbReference type="GO" id="GO:0004521">
    <property type="term" value="F:RNA endonuclease activity"/>
    <property type="evidence" value="ECO:0007669"/>
    <property type="project" value="UniProtKB-UniRule"/>
</dbReference>
<keyword evidence="7" id="KW-0690">Ribosome biogenesis</keyword>
<accession>A0A0G0ZJ47</accession>
<dbReference type="GO" id="GO:0006364">
    <property type="term" value="P:rRNA processing"/>
    <property type="evidence" value="ECO:0007669"/>
    <property type="project" value="UniProtKB-UniRule"/>
</dbReference>
<dbReference type="NCBIfam" id="TIGR00043">
    <property type="entry name" value="rRNA maturation RNase YbeY"/>
    <property type="match status" value="1"/>
</dbReference>
<sequence>MSVFIVKLFKGKIPKISFQKAKEKILGKKYELEIIFAAPKLMKNLNKAYRGKSGSTNVLSFSLNKEMGELFLDLNEIKKEAIEAGIEYGAYFLRIFIHGLLHLKGFDHGRRMVLKEKNFFKLFESDAKKYNSRDRHRI</sequence>
<dbReference type="GO" id="GO:0004222">
    <property type="term" value="F:metalloendopeptidase activity"/>
    <property type="evidence" value="ECO:0007669"/>
    <property type="project" value="InterPro"/>
</dbReference>
<dbReference type="Proteomes" id="UP000034036">
    <property type="component" value="Unassembled WGS sequence"/>
</dbReference>
<evidence type="ECO:0000256" key="4">
    <source>
        <dbReference type="ARBA" id="ARBA00022759"/>
    </source>
</evidence>
<feature type="binding site" evidence="7">
    <location>
        <position position="98"/>
    </location>
    <ligand>
        <name>Zn(2+)</name>
        <dbReference type="ChEBI" id="CHEBI:29105"/>
        <note>catalytic</note>
    </ligand>
</feature>
<keyword evidence="3 7" id="KW-0479">Metal-binding</keyword>
<dbReference type="AlphaFoldDB" id="A0A0G0ZJ47"/>
<comment type="subcellular location">
    <subcellularLocation>
        <location evidence="7">Cytoplasm</location>
    </subcellularLocation>
</comment>
<protein>
    <recommendedName>
        <fullName evidence="7">Endoribonuclease YbeY</fullName>
        <ecNumber evidence="7">3.1.-.-</ecNumber>
    </recommendedName>
</protein>
<dbReference type="GO" id="GO:0008270">
    <property type="term" value="F:zinc ion binding"/>
    <property type="evidence" value="ECO:0007669"/>
    <property type="project" value="UniProtKB-UniRule"/>
</dbReference>
<dbReference type="HAMAP" id="MF_00009">
    <property type="entry name" value="Endoribonucl_YbeY"/>
    <property type="match status" value="1"/>
</dbReference>
<evidence type="ECO:0000256" key="2">
    <source>
        <dbReference type="ARBA" id="ARBA00022722"/>
    </source>
</evidence>
<dbReference type="SUPFAM" id="SSF55486">
    <property type="entry name" value="Metalloproteases ('zincins'), catalytic domain"/>
    <property type="match status" value="1"/>
</dbReference>
<keyword evidence="4 7" id="KW-0255">Endonuclease</keyword>
<keyword evidence="7" id="KW-0698">rRNA processing</keyword>
<dbReference type="Gene3D" id="3.40.390.30">
    <property type="entry name" value="Metalloproteases ('zincins'), catalytic domain"/>
    <property type="match status" value="1"/>
</dbReference>
<dbReference type="STRING" id="1618659.UV11_C0003G0009"/>
<dbReference type="EMBL" id="LCDF01000003">
    <property type="protein sequence ID" value="KKS48782.1"/>
    <property type="molecule type" value="Genomic_DNA"/>
</dbReference>
<evidence type="ECO:0000256" key="3">
    <source>
        <dbReference type="ARBA" id="ARBA00022723"/>
    </source>
</evidence>
<comment type="caution">
    <text evidence="8">The sequence shown here is derived from an EMBL/GenBank/DDBJ whole genome shotgun (WGS) entry which is preliminary data.</text>
</comment>
<comment type="function">
    <text evidence="7">Single strand-specific metallo-endoribonuclease involved in late-stage 70S ribosome quality control and in maturation of the 3' terminus of the 16S rRNA.</text>
</comment>
<evidence type="ECO:0000313" key="8">
    <source>
        <dbReference type="EMBL" id="KKS48782.1"/>
    </source>
</evidence>
<keyword evidence="5 7" id="KW-0378">Hydrolase</keyword>
<gene>
    <name evidence="7" type="primary">ybeY</name>
    <name evidence="8" type="ORF">UV11_C0003G0009</name>
</gene>
<dbReference type="EC" id="3.1.-.-" evidence="7"/>
<comment type="cofactor">
    <cofactor evidence="7">
        <name>Zn(2+)</name>
        <dbReference type="ChEBI" id="CHEBI:29105"/>
    </cofactor>
    <text evidence="7">Binds 1 zinc ion.</text>
</comment>
<evidence type="ECO:0000313" key="9">
    <source>
        <dbReference type="Proteomes" id="UP000034036"/>
    </source>
</evidence>
<keyword evidence="2 7" id="KW-0540">Nuclease</keyword>
<feature type="binding site" evidence="7">
    <location>
        <position position="102"/>
    </location>
    <ligand>
        <name>Zn(2+)</name>
        <dbReference type="ChEBI" id="CHEBI:29105"/>
        <note>catalytic</note>
    </ligand>
</feature>
<dbReference type="GO" id="GO:0005737">
    <property type="term" value="C:cytoplasm"/>
    <property type="evidence" value="ECO:0007669"/>
    <property type="project" value="UniProtKB-SubCell"/>
</dbReference>
<evidence type="ECO:0000256" key="7">
    <source>
        <dbReference type="HAMAP-Rule" id="MF_00009"/>
    </source>
</evidence>
<keyword evidence="7" id="KW-0963">Cytoplasm</keyword>
<reference evidence="8 9" key="1">
    <citation type="journal article" date="2015" name="Nature">
        <title>rRNA introns, odd ribosomes, and small enigmatic genomes across a large radiation of phyla.</title>
        <authorList>
            <person name="Brown C.T."/>
            <person name="Hug L.A."/>
            <person name="Thomas B.C."/>
            <person name="Sharon I."/>
            <person name="Castelle C.J."/>
            <person name="Singh A."/>
            <person name="Wilkins M.J."/>
            <person name="Williams K.H."/>
            <person name="Banfield J.F."/>
        </authorList>
    </citation>
    <scope>NUCLEOTIDE SEQUENCE [LARGE SCALE GENOMIC DNA]</scope>
</reference>
<dbReference type="Pfam" id="PF02130">
    <property type="entry name" value="YbeY"/>
    <property type="match status" value="1"/>
</dbReference>
<keyword evidence="6 7" id="KW-0862">Zinc</keyword>
<dbReference type="InterPro" id="IPR002036">
    <property type="entry name" value="YbeY"/>
</dbReference>
<evidence type="ECO:0000256" key="6">
    <source>
        <dbReference type="ARBA" id="ARBA00022833"/>
    </source>
</evidence>
<evidence type="ECO:0000256" key="1">
    <source>
        <dbReference type="ARBA" id="ARBA00010875"/>
    </source>
</evidence>
<evidence type="ECO:0000256" key="5">
    <source>
        <dbReference type="ARBA" id="ARBA00022801"/>
    </source>
</evidence>
<organism evidence="8 9">
    <name type="scientific">Candidatus Giovannonibacteria bacterium GW2011_GWF2_42_19</name>
    <dbReference type="NCBI Taxonomy" id="1618659"/>
    <lineage>
        <taxon>Bacteria</taxon>
        <taxon>Candidatus Giovannoniibacteriota</taxon>
    </lineage>
</organism>
<feature type="binding site" evidence="7">
    <location>
        <position position="108"/>
    </location>
    <ligand>
        <name>Zn(2+)</name>
        <dbReference type="ChEBI" id="CHEBI:29105"/>
        <note>catalytic</note>
    </ligand>
</feature>
<name>A0A0G0ZJ47_9BACT</name>
<comment type="similarity">
    <text evidence="1 7">Belongs to the endoribonuclease YbeY family.</text>
</comment>
<dbReference type="InterPro" id="IPR023091">
    <property type="entry name" value="MetalPrtase_cat_dom_sf_prd"/>
</dbReference>